<dbReference type="Gene3D" id="3.40.390.70">
    <property type="match status" value="1"/>
</dbReference>
<dbReference type="Pfam" id="PF15890">
    <property type="entry name" value="Peptidase_Mx1"/>
    <property type="match status" value="1"/>
</dbReference>
<keyword evidence="2" id="KW-1185">Reference proteome</keyword>
<evidence type="ECO:0000313" key="2">
    <source>
        <dbReference type="Proteomes" id="UP001403385"/>
    </source>
</evidence>
<sequence length="455" mass="51550">MINKKFMLLLGSLMLIWASCEDPYNDELNLDQLNFGESLPKTELDNWLYENFTSPYNIEVKYRWDASETDVDYTLVPPKPEKVTEVMTLVKEAWIAPYMKIAGAGFFNSYSPKQFVLLGSAKYNPGGTITLGTAEGGRKVVLYVVNDFDLGSREHIKHVMHTVHHEFAHILHQNILYPSEFKLITPGDYSSSDWDEFSDAEARRMGFITNYAMASPDEDFVEMLSTMLVEGHCGYENILSAIQVRGSDGEVDEEATNKAVENIRKKEQIVINYLKETYNIDFEDLQTEVQASMDQLAPPYTLLDQWGSDKAYSTVRLSPELVNGLPDAFLAMYNEAKENLKNDTGLDLVYMELIYDSENQILLHLPIKDSGGTVYNALFAYKPETDENGKLTFVYQGSNGNGNFISGMVKALTDHLENNAFVVEWYHPANNPCAQYPGFFPEGNPEAYFFGNLHN</sequence>
<name>A0AAW9SHQ5_9BACT</name>
<organism evidence="1 2">
    <name type="scientific">Rapidithrix thailandica</name>
    <dbReference type="NCBI Taxonomy" id="413964"/>
    <lineage>
        <taxon>Bacteria</taxon>
        <taxon>Pseudomonadati</taxon>
        <taxon>Bacteroidota</taxon>
        <taxon>Cytophagia</taxon>
        <taxon>Cytophagales</taxon>
        <taxon>Flammeovirgaceae</taxon>
        <taxon>Rapidithrix</taxon>
    </lineage>
</organism>
<protein>
    <submittedName>
        <fullName evidence="1">Zinc-binding metallopeptidase</fullName>
    </submittedName>
</protein>
<comment type="caution">
    <text evidence="1">The sequence shown here is derived from an EMBL/GenBank/DDBJ whole genome shotgun (WGS) entry which is preliminary data.</text>
</comment>
<reference evidence="1 2" key="1">
    <citation type="submission" date="2024-04" db="EMBL/GenBank/DDBJ databases">
        <title>Novel genus in family Flammeovirgaceae.</title>
        <authorList>
            <person name="Nguyen T.H."/>
            <person name="Vuong T.Q."/>
            <person name="Le H."/>
            <person name="Kim S.-G."/>
        </authorList>
    </citation>
    <scope>NUCLEOTIDE SEQUENCE [LARGE SCALE GENOMIC DNA]</scope>
    <source>
        <strain evidence="1 2">JCM 23209</strain>
    </source>
</reference>
<dbReference type="SUPFAM" id="SSF55486">
    <property type="entry name" value="Metalloproteases ('zincins'), catalytic domain"/>
    <property type="match status" value="1"/>
</dbReference>
<dbReference type="InterPro" id="IPR030890">
    <property type="entry name" value="LP_HExxH_w_TonB"/>
</dbReference>
<dbReference type="EMBL" id="JBDKWZ010000013">
    <property type="protein sequence ID" value="MEN7550346.1"/>
    <property type="molecule type" value="Genomic_DNA"/>
</dbReference>
<evidence type="ECO:0000313" key="1">
    <source>
        <dbReference type="EMBL" id="MEN7550346.1"/>
    </source>
</evidence>
<gene>
    <name evidence="1" type="ORF">AAG747_20680</name>
</gene>
<dbReference type="RefSeq" id="WP_346823128.1">
    <property type="nucleotide sequence ID" value="NZ_JBDKWZ010000013.1"/>
</dbReference>
<dbReference type="PROSITE" id="PS51257">
    <property type="entry name" value="PROKAR_LIPOPROTEIN"/>
    <property type="match status" value="1"/>
</dbReference>
<dbReference type="Proteomes" id="UP001403385">
    <property type="component" value="Unassembled WGS sequence"/>
</dbReference>
<accession>A0AAW9SHQ5</accession>
<dbReference type="NCBIfam" id="TIGR04549">
    <property type="entry name" value="LP_HExxH_w_tonB"/>
    <property type="match status" value="1"/>
</dbReference>
<dbReference type="AlphaFoldDB" id="A0AAW9SHQ5"/>
<proteinExistence type="predicted"/>